<proteinExistence type="predicted"/>
<evidence type="ECO:0000256" key="1">
    <source>
        <dbReference type="SAM" id="MobiDB-lite"/>
    </source>
</evidence>
<dbReference type="OrthoDB" id="5350396at2759"/>
<dbReference type="Proteomes" id="UP000078237">
    <property type="component" value="Unassembled WGS sequence"/>
</dbReference>
<dbReference type="STRING" id="100816.A0A175VQJ2"/>
<feature type="region of interest" description="Disordered" evidence="1">
    <location>
        <begin position="1"/>
        <end position="98"/>
    </location>
</feature>
<protein>
    <submittedName>
        <fullName evidence="2">Uncharacterized protein</fullName>
    </submittedName>
</protein>
<feature type="compositionally biased region" description="Acidic residues" evidence="1">
    <location>
        <begin position="68"/>
        <end position="82"/>
    </location>
</feature>
<evidence type="ECO:0000313" key="3">
    <source>
        <dbReference type="Proteomes" id="UP000078237"/>
    </source>
</evidence>
<reference evidence="2 3" key="1">
    <citation type="journal article" date="2016" name="Genome Announc.">
        <title>Genome Sequence of Madurella mycetomatis mm55, Isolated from a Human Mycetoma Case in Sudan.</title>
        <authorList>
            <person name="Smit S."/>
            <person name="Derks M.F."/>
            <person name="Bervoets S."/>
            <person name="Fahal A."/>
            <person name="van Leeuwen W."/>
            <person name="van Belkum A."/>
            <person name="van de Sande W.W."/>
        </authorList>
    </citation>
    <scope>NUCLEOTIDE SEQUENCE [LARGE SCALE GENOMIC DNA]</scope>
    <source>
        <strain evidence="3">mm55</strain>
    </source>
</reference>
<gene>
    <name evidence="2" type="ORF">MMYC01_210058</name>
</gene>
<keyword evidence="3" id="KW-1185">Reference proteome</keyword>
<comment type="caution">
    <text evidence="2">The sequence shown here is derived from an EMBL/GenBank/DDBJ whole genome shotgun (WGS) entry which is preliminary data.</text>
</comment>
<name>A0A175VQJ2_9PEZI</name>
<accession>A0A175VQJ2</accession>
<feature type="compositionally biased region" description="Pro residues" evidence="1">
    <location>
        <begin position="31"/>
        <end position="42"/>
    </location>
</feature>
<dbReference type="VEuPathDB" id="FungiDB:MMYC01_210058"/>
<sequence length="623" mass="69831">MSKNSSITSFFKPVAKQSETPKPLGSTPRASPTPPQPSPSPLPALFSSSPPGPGSAVRDRNAVIRGSDDEDDEDFDSDDDELPPLFPLPSPNTAPVQAPRKELGFFATPKAKRRALEFHSSPLTINSKHKFDIKALLKHAEADIAIEESEQRAAALLDPPSPTPHSTASPKNAQTTLRDAILGVLSDPEDSQDEGNRDRLLRAVKRTEATVRRKEWYFFDGKGPTNSTAIEVRQAFPKAAATGTWAFLAAESHRSEFFEDGVPYHVQCKALNLPDEIFVWVLNETPHAKSKKLQDEYLRLLGSCSSQTERLIDENAIVQLFRDLGASERALTASSQPSGGSGQYAPYPEHEWPRLRTVLRILTEIAPALKIQPLTRALAILLRLGIDNIVREDQAIATHYQDALLRIVLAVPWRAWDSFCGTVSDSLYSHTQEATLRWNAVSSIPLLHPLLIELRRRLALVFVFDDPQRAYTRPEDTFSMRSILDRLDHADEFIVDRNNTDYFELLALSEMLSVAIGDGTPPSSNSSSEVVKHYNDEVDEVAHRIKFMWSNIHEQGAAYMSRLEARVQLRDFERKLLHVVRTRPPPKEDIFGIEPAEDEIERPKQQKFMQKFLARSQPPPKTP</sequence>
<evidence type="ECO:0000313" key="2">
    <source>
        <dbReference type="EMBL" id="KXX73778.1"/>
    </source>
</evidence>
<organism evidence="2 3">
    <name type="scientific">Madurella mycetomatis</name>
    <dbReference type="NCBI Taxonomy" id="100816"/>
    <lineage>
        <taxon>Eukaryota</taxon>
        <taxon>Fungi</taxon>
        <taxon>Dikarya</taxon>
        <taxon>Ascomycota</taxon>
        <taxon>Pezizomycotina</taxon>
        <taxon>Sordariomycetes</taxon>
        <taxon>Sordariomycetidae</taxon>
        <taxon>Sordariales</taxon>
        <taxon>Sordariales incertae sedis</taxon>
        <taxon>Madurella</taxon>
    </lineage>
</organism>
<dbReference type="AlphaFoldDB" id="A0A175VQJ2"/>
<dbReference type="EMBL" id="LCTW02000423">
    <property type="protein sequence ID" value="KXX73778.1"/>
    <property type="molecule type" value="Genomic_DNA"/>
</dbReference>